<sequence length="261" mass="29072">MLEFSPICIYLVISLLVSLILLGLLFLRSHFQISFSRYILRIYLVFLLFGIFYCIHLVVEIAFFQTLLYKGTLSLLCRALSFALCKLGLAGGLALVIGFWARVLIPLLVSLVFLWFGIPVIAYCADGDEQTNSPEAGIGASSSIESVPPEEPSALEERIEDLIGSNLERRKAALGDGQEVSEVRQAVEGYFDVTSQREQFGLIQQMEKELTPTRNEQPPVTTFSLNEVKEYESHAQDGRGGGRPGDCSLQEKDKAHESKHH</sequence>
<reference evidence="3" key="1">
    <citation type="submission" date="2018-02" db="EMBL/GenBank/DDBJ databases">
        <title>Rhizophora mucronata_Transcriptome.</title>
        <authorList>
            <person name="Meera S.P."/>
            <person name="Sreeshan A."/>
            <person name="Augustine A."/>
        </authorList>
    </citation>
    <scope>NUCLEOTIDE SEQUENCE</scope>
    <source>
        <tissue evidence="3">Leaf</tissue>
    </source>
</reference>
<feature type="transmembrane region" description="Helical" evidence="2">
    <location>
        <begin position="7"/>
        <end position="27"/>
    </location>
</feature>
<evidence type="ECO:0000256" key="2">
    <source>
        <dbReference type="SAM" id="Phobius"/>
    </source>
</evidence>
<feature type="compositionally biased region" description="Basic and acidic residues" evidence="1">
    <location>
        <begin position="249"/>
        <end position="261"/>
    </location>
</feature>
<dbReference type="AlphaFoldDB" id="A0A2P2MU68"/>
<feature type="transmembrane region" description="Helical" evidence="2">
    <location>
        <begin position="75"/>
        <end position="97"/>
    </location>
</feature>
<keyword evidence="2" id="KW-0812">Transmembrane</keyword>
<evidence type="ECO:0000313" key="3">
    <source>
        <dbReference type="EMBL" id="MBX33752.1"/>
    </source>
</evidence>
<feature type="transmembrane region" description="Helical" evidence="2">
    <location>
        <begin position="39"/>
        <end position="63"/>
    </location>
</feature>
<protein>
    <submittedName>
        <fullName evidence="3">NADH-ubiquinone oxidoreductase chain 6</fullName>
    </submittedName>
</protein>
<feature type="region of interest" description="Disordered" evidence="1">
    <location>
        <begin position="229"/>
        <end position="261"/>
    </location>
</feature>
<organism evidence="3">
    <name type="scientific">Rhizophora mucronata</name>
    <name type="common">Asiatic mangrove</name>
    <dbReference type="NCBI Taxonomy" id="61149"/>
    <lineage>
        <taxon>Eukaryota</taxon>
        <taxon>Viridiplantae</taxon>
        <taxon>Streptophyta</taxon>
        <taxon>Embryophyta</taxon>
        <taxon>Tracheophyta</taxon>
        <taxon>Spermatophyta</taxon>
        <taxon>Magnoliopsida</taxon>
        <taxon>eudicotyledons</taxon>
        <taxon>Gunneridae</taxon>
        <taxon>Pentapetalae</taxon>
        <taxon>rosids</taxon>
        <taxon>fabids</taxon>
        <taxon>Malpighiales</taxon>
        <taxon>Rhizophoraceae</taxon>
        <taxon>Rhizophora</taxon>
    </lineage>
</organism>
<keyword evidence="2" id="KW-1133">Transmembrane helix</keyword>
<keyword evidence="2" id="KW-0472">Membrane</keyword>
<keyword evidence="3" id="KW-0830">Ubiquinone</keyword>
<evidence type="ECO:0000256" key="1">
    <source>
        <dbReference type="SAM" id="MobiDB-lite"/>
    </source>
</evidence>
<feature type="transmembrane region" description="Helical" evidence="2">
    <location>
        <begin position="103"/>
        <end position="125"/>
    </location>
</feature>
<name>A0A2P2MU68_RHIMU</name>
<accession>A0A2P2MU68</accession>
<proteinExistence type="predicted"/>
<dbReference type="EMBL" id="GGEC01053268">
    <property type="protein sequence ID" value="MBX33752.1"/>
    <property type="molecule type" value="Transcribed_RNA"/>
</dbReference>